<evidence type="ECO:0000313" key="3">
    <source>
        <dbReference type="WBParaSite" id="MBELARI_LOCUS20178.2"/>
    </source>
</evidence>
<proteinExistence type="predicted"/>
<feature type="compositionally biased region" description="Basic and acidic residues" evidence="1">
    <location>
        <begin position="471"/>
        <end position="484"/>
    </location>
</feature>
<feature type="region of interest" description="Disordered" evidence="1">
    <location>
        <begin position="858"/>
        <end position="885"/>
    </location>
</feature>
<feature type="region of interest" description="Disordered" evidence="1">
    <location>
        <begin position="591"/>
        <end position="614"/>
    </location>
</feature>
<feature type="region of interest" description="Disordered" evidence="1">
    <location>
        <begin position="997"/>
        <end position="1075"/>
    </location>
</feature>
<feature type="compositionally biased region" description="Polar residues" evidence="1">
    <location>
        <begin position="774"/>
        <end position="783"/>
    </location>
</feature>
<feature type="region of interest" description="Disordered" evidence="1">
    <location>
        <begin position="450"/>
        <end position="484"/>
    </location>
</feature>
<protein>
    <submittedName>
        <fullName evidence="3">Uncharacterized protein</fullName>
    </submittedName>
</protein>
<reference evidence="3" key="1">
    <citation type="submission" date="2024-02" db="UniProtKB">
        <authorList>
            <consortium name="WormBaseParasite"/>
        </authorList>
    </citation>
    <scope>IDENTIFICATION</scope>
</reference>
<feature type="compositionally biased region" description="Low complexity" evidence="1">
    <location>
        <begin position="644"/>
        <end position="656"/>
    </location>
</feature>
<dbReference type="WBParaSite" id="MBELARI_LOCUS20178.2">
    <property type="protein sequence ID" value="MBELARI_LOCUS20178.2"/>
    <property type="gene ID" value="MBELARI_LOCUS20178"/>
</dbReference>
<sequence length="1075" mass="118239">MMERPREFPKNFHFNSSVPASGHSASLAPKVVYRFAKQKCPDDPRQDLFLKNEPNRHSYHGGFDGIVDERDSLAPLQNYNNHMRQRMASFNSSFNSSTNSSTNSTTNLTPSIDIRFRNALRAQTSLENREIGKLGNRCAKKRHSIANLSSGGLSCLPEMKSTSLRGEQQSNIDHTMQQGADINSESPRAGSLASLASINSSASNEKHQPATQQMHATPTVMGPGGAPLEGRILVDPSTGQHYIVPAQPAAPGGMFYPQPMYYQPNHYAYFSPQIAGYGQPSPYAQPFAQSTQSARYPPHATPPQFRHPPFTPMTSHGSSEDLRRAPGDHSTTDRYGDHPPPSPSLHHSKQHQITPFAFPAQYGNPASHRVSPPQPDDPGDPAFRRDSTRLSNEFTHQYPSSEYAFQRSGGQGSGTSLEKFHANSQQQQQQQQQNWWSPRNQMQKKELFEAQTDVEGSPKRNIQMGTASDNEGARRAQQQERAPKAVRMDFDFTKTMPEEEEMTKKEKQMKKSGEEKTSTAFTVVFDAEPRSESLSLQDAARKSGTGRRLLSRRAQMNEQSEKIEKIERKAEMLTQADDSSKHYLLNKLLQGPLSSSSSPLSPEDTPQIGVRKDNDAVSEAGTFVIGAGESKAAAMMRARIVGGSSSDSDSDQSTSSDQDEPVPQRSNSPRRTATGVEGRQEDSSQLLKELIALKRAQARPSTSAIPMASHSSTPTPTPTLASPISPTHRPSRPSAPISSSTSTANRSLISPRTSTITSINNPNFRRGDGGRFSMRTQQASPQTIKKPPFRTGLPASNRPPPPPNPQIVAQREQEMTAWLRRKDYNPMKAVQEAKKAQQQKQRADTFISNRSISFHVGAGKQPVKRTSSPGLSRNRSDESLAYEGASTTSASQKVIAEYSRGVVKDINKLTERSRKGDGKELSGLARAVDLLSNKCKKSIELIRSQNKGCLSISLEDLLATAVEPPRESEDLSEQLERLSEAFDAVQRYLEQYSLDGRESPLAEEDEQPETSSLVSGFSSMGLRGKPKISTNVSTGSLAGGRESGQNSRPLRTTAYRSKILAQQRDSSQTRLGKNN</sequence>
<feature type="region of interest" description="Disordered" evidence="1">
    <location>
        <begin position="281"/>
        <end position="438"/>
    </location>
</feature>
<name>A0AAF3F2W7_9BILA</name>
<feature type="compositionally biased region" description="Polar residues" evidence="1">
    <location>
        <begin position="1063"/>
        <end position="1075"/>
    </location>
</feature>
<feature type="region of interest" description="Disordered" evidence="1">
    <location>
        <begin position="642"/>
        <end position="684"/>
    </location>
</feature>
<feature type="region of interest" description="Disordered" evidence="1">
    <location>
        <begin position="697"/>
        <end position="807"/>
    </location>
</feature>
<feature type="compositionally biased region" description="Low complexity" evidence="1">
    <location>
        <begin position="592"/>
        <end position="602"/>
    </location>
</feature>
<feature type="compositionally biased region" description="Pro residues" evidence="1">
    <location>
        <begin position="299"/>
        <end position="311"/>
    </location>
</feature>
<feature type="region of interest" description="Disordered" evidence="1">
    <location>
        <begin position="199"/>
        <end position="219"/>
    </location>
</feature>
<feature type="region of interest" description="Disordered" evidence="1">
    <location>
        <begin position="1"/>
        <end position="23"/>
    </location>
</feature>
<organism evidence="2 3">
    <name type="scientific">Mesorhabditis belari</name>
    <dbReference type="NCBI Taxonomy" id="2138241"/>
    <lineage>
        <taxon>Eukaryota</taxon>
        <taxon>Metazoa</taxon>
        <taxon>Ecdysozoa</taxon>
        <taxon>Nematoda</taxon>
        <taxon>Chromadorea</taxon>
        <taxon>Rhabditida</taxon>
        <taxon>Rhabditina</taxon>
        <taxon>Rhabditomorpha</taxon>
        <taxon>Rhabditoidea</taxon>
        <taxon>Rhabditidae</taxon>
        <taxon>Mesorhabditinae</taxon>
        <taxon>Mesorhabditis</taxon>
    </lineage>
</organism>
<feature type="compositionally biased region" description="Polar residues" evidence="1">
    <location>
        <begin position="389"/>
        <end position="400"/>
    </location>
</feature>
<dbReference type="AlphaFoldDB" id="A0AAF3F2W7"/>
<feature type="compositionally biased region" description="Polar residues" evidence="1">
    <location>
        <begin position="864"/>
        <end position="873"/>
    </location>
</feature>
<feature type="compositionally biased region" description="Polar residues" evidence="1">
    <location>
        <begin position="745"/>
        <end position="763"/>
    </location>
</feature>
<feature type="compositionally biased region" description="Basic and acidic residues" evidence="1">
    <location>
        <begin position="502"/>
        <end position="517"/>
    </location>
</feature>
<evidence type="ECO:0000313" key="2">
    <source>
        <dbReference type="Proteomes" id="UP000887575"/>
    </source>
</evidence>
<dbReference type="Proteomes" id="UP000887575">
    <property type="component" value="Unassembled WGS sequence"/>
</dbReference>
<accession>A0AAF3F2W7</accession>
<feature type="compositionally biased region" description="Low complexity" evidence="1">
    <location>
        <begin position="709"/>
        <end position="744"/>
    </location>
</feature>
<feature type="compositionally biased region" description="Basic and acidic residues" evidence="1">
    <location>
        <begin position="1"/>
        <end position="10"/>
    </location>
</feature>
<feature type="compositionally biased region" description="Basic and acidic residues" evidence="1">
    <location>
        <begin position="318"/>
        <end position="337"/>
    </location>
</feature>
<keyword evidence="2" id="KW-1185">Reference proteome</keyword>
<feature type="region of interest" description="Disordered" evidence="1">
    <location>
        <begin position="498"/>
        <end position="563"/>
    </location>
</feature>
<feature type="compositionally biased region" description="Polar residues" evidence="1">
    <location>
        <begin position="1009"/>
        <end position="1018"/>
    </location>
</feature>
<evidence type="ECO:0000256" key="1">
    <source>
        <dbReference type="SAM" id="MobiDB-lite"/>
    </source>
</evidence>